<dbReference type="Gene3D" id="1.10.1650.20">
    <property type="match status" value="1"/>
</dbReference>
<gene>
    <name evidence="15" type="primary">nrdE_2</name>
    <name evidence="15" type="ORF">NCTC10865_01506</name>
</gene>
<keyword evidence="8" id="KW-1015">Disulfide bond</keyword>
<keyword evidence="3" id="KW-0021">Allosteric enzyme</keyword>
<evidence type="ECO:0000256" key="11">
    <source>
        <dbReference type="ARBA" id="ARBA00068268"/>
    </source>
</evidence>
<dbReference type="SUPFAM" id="SSF51998">
    <property type="entry name" value="PFL-like glycyl radical enzymes"/>
    <property type="match status" value="1"/>
</dbReference>
<keyword evidence="4" id="KW-0547">Nucleotide-binding</keyword>
<evidence type="ECO:0000256" key="1">
    <source>
        <dbReference type="ARBA" id="ARBA00010406"/>
    </source>
</evidence>
<evidence type="ECO:0000256" key="3">
    <source>
        <dbReference type="ARBA" id="ARBA00022533"/>
    </source>
</evidence>
<dbReference type="InterPro" id="IPR039718">
    <property type="entry name" value="Rrm1"/>
</dbReference>
<feature type="domain" description="Ribonucleotide reductase large subunit C-terminal" evidence="14">
    <location>
        <begin position="1"/>
        <end position="145"/>
    </location>
</feature>
<dbReference type="GO" id="GO:0005524">
    <property type="term" value="F:ATP binding"/>
    <property type="evidence" value="ECO:0007669"/>
    <property type="project" value="UniProtKB-KW"/>
</dbReference>
<dbReference type="GO" id="GO:0009263">
    <property type="term" value="P:deoxyribonucleotide biosynthetic process"/>
    <property type="evidence" value="ECO:0007669"/>
    <property type="project" value="UniProtKB-KW"/>
</dbReference>
<dbReference type="FunFam" id="1.10.1650.20:FF:000002">
    <property type="entry name" value="Ribonucleoside-diphosphate reductase"/>
    <property type="match status" value="1"/>
</dbReference>
<proteinExistence type="inferred from homology"/>
<evidence type="ECO:0000256" key="10">
    <source>
        <dbReference type="ARBA" id="ARBA00056598"/>
    </source>
</evidence>
<keyword evidence="5" id="KW-0067">ATP-binding</keyword>
<comment type="function">
    <text evidence="10">Provides the precursors necessary for DNA synthesis. Catalyzes the biosynthesis of deoxyribonucleotides from the corresponding ribonucleotides. R1E contains the binding sites for both substrates and allosteric effectors and carries out the actual reduction of the ribonucleotide.</text>
</comment>
<sequence>MKMLEDAFSYANQLGARQGAGAVYLHAHHPDILRFLDTKRENADEKIRIKTLSLGVVIPDITFHLAKENAQMALFSPYDVERVYGKPFADIAISEHYDELVADERIRKKYLNARDFFQRLAEIQFESGYPYIMYEDTVNRANPIAGRHKYE</sequence>
<dbReference type="Proteomes" id="UP000254159">
    <property type="component" value="Unassembled WGS sequence"/>
</dbReference>
<dbReference type="Gene3D" id="3.20.70.20">
    <property type="match status" value="1"/>
</dbReference>
<evidence type="ECO:0000256" key="2">
    <source>
        <dbReference type="ARBA" id="ARBA00012274"/>
    </source>
</evidence>
<evidence type="ECO:0000256" key="6">
    <source>
        <dbReference type="ARBA" id="ARBA00023002"/>
    </source>
</evidence>
<dbReference type="PANTHER" id="PTHR11573">
    <property type="entry name" value="RIBONUCLEOSIDE-DIPHOSPHATE REDUCTASE LARGE CHAIN"/>
    <property type="match status" value="1"/>
</dbReference>
<dbReference type="GO" id="GO:0005971">
    <property type="term" value="C:ribonucleoside-diphosphate reductase complex"/>
    <property type="evidence" value="ECO:0007669"/>
    <property type="project" value="TreeGrafter"/>
</dbReference>
<dbReference type="Pfam" id="PF02867">
    <property type="entry name" value="Ribonuc_red_lgC"/>
    <property type="match status" value="1"/>
</dbReference>
<evidence type="ECO:0000256" key="8">
    <source>
        <dbReference type="ARBA" id="ARBA00023157"/>
    </source>
</evidence>
<evidence type="ECO:0000313" key="16">
    <source>
        <dbReference type="Proteomes" id="UP000254159"/>
    </source>
</evidence>
<evidence type="ECO:0000256" key="13">
    <source>
        <dbReference type="ARBA" id="ARBA00079739"/>
    </source>
</evidence>
<evidence type="ECO:0000256" key="7">
    <source>
        <dbReference type="ARBA" id="ARBA00023116"/>
    </source>
</evidence>
<evidence type="ECO:0000256" key="4">
    <source>
        <dbReference type="ARBA" id="ARBA00022741"/>
    </source>
</evidence>
<keyword evidence="6 15" id="KW-0560">Oxidoreductase</keyword>
<comment type="catalytic activity">
    <reaction evidence="9">
        <text>a 2'-deoxyribonucleoside 5'-diphosphate + [thioredoxin]-disulfide + H2O = a ribonucleoside 5'-diphosphate + [thioredoxin]-dithiol</text>
        <dbReference type="Rhea" id="RHEA:23252"/>
        <dbReference type="Rhea" id="RHEA-COMP:10698"/>
        <dbReference type="Rhea" id="RHEA-COMP:10700"/>
        <dbReference type="ChEBI" id="CHEBI:15377"/>
        <dbReference type="ChEBI" id="CHEBI:29950"/>
        <dbReference type="ChEBI" id="CHEBI:50058"/>
        <dbReference type="ChEBI" id="CHEBI:57930"/>
        <dbReference type="ChEBI" id="CHEBI:73316"/>
        <dbReference type="EC" id="1.17.4.1"/>
    </reaction>
</comment>
<dbReference type="EC" id="1.17.4.1" evidence="2"/>
<evidence type="ECO:0000256" key="9">
    <source>
        <dbReference type="ARBA" id="ARBA00047754"/>
    </source>
</evidence>
<evidence type="ECO:0000256" key="12">
    <source>
        <dbReference type="ARBA" id="ARBA00079320"/>
    </source>
</evidence>
<dbReference type="PANTHER" id="PTHR11573:SF30">
    <property type="entry name" value="RIBONUCLEOSIDE-DIPHOSPHATE REDUCTASE 2 SUBUNIT ALPHA"/>
    <property type="match status" value="1"/>
</dbReference>
<reference evidence="15 16" key="1">
    <citation type="submission" date="2018-06" db="EMBL/GenBank/DDBJ databases">
        <authorList>
            <consortium name="Pathogen Informatics"/>
            <person name="Doyle S."/>
        </authorList>
    </citation>
    <scope>NUCLEOTIDE SEQUENCE [LARGE SCALE GENOMIC DNA]</scope>
    <source>
        <strain evidence="15 16">NCTC10865</strain>
    </source>
</reference>
<organism evidence="15 16">
    <name type="scientific">Escherichia coli</name>
    <dbReference type="NCBI Taxonomy" id="562"/>
    <lineage>
        <taxon>Bacteria</taxon>
        <taxon>Pseudomonadati</taxon>
        <taxon>Pseudomonadota</taxon>
        <taxon>Gammaproteobacteria</taxon>
        <taxon>Enterobacterales</taxon>
        <taxon>Enterobacteriaceae</taxon>
        <taxon>Escherichia</taxon>
    </lineage>
</organism>
<evidence type="ECO:0000256" key="5">
    <source>
        <dbReference type="ARBA" id="ARBA00022840"/>
    </source>
</evidence>
<dbReference type="InterPro" id="IPR000788">
    <property type="entry name" value="RNR_lg_C"/>
</dbReference>
<evidence type="ECO:0000313" key="15">
    <source>
        <dbReference type="EMBL" id="STI16255.1"/>
    </source>
</evidence>
<protein>
    <recommendedName>
        <fullName evidence="11">Ribonucleoside-diphosphate reductase 2 subunit alpha</fullName>
        <ecNumber evidence="2">1.17.4.1</ecNumber>
    </recommendedName>
    <alternativeName>
        <fullName evidence="12">R1E protein</fullName>
    </alternativeName>
    <alternativeName>
        <fullName evidence="13">Ribonucleotide reductase 2</fullName>
    </alternativeName>
</protein>
<dbReference type="AlphaFoldDB" id="A0A376RFU6"/>
<keyword evidence="7" id="KW-0215">Deoxyribonucleotide synthesis</keyword>
<evidence type="ECO:0000259" key="14">
    <source>
        <dbReference type="Pfam" id="PF02867"/>
    </source>
</evidence>
<dbReference type="EMBL" id="UGCD01000002">
    <property type="protein sequence ID" value="STI16255.1"/>
    <property type="molecule type" value="Genomic_DNA"/>
</dbReference>
<accession>A0A376RFU6</accession>
<dbReference type="GO" id="GO:0004748">
    <property type="term" value="F:ribonucleoside-diphosphate reductase activity, thioredoxin disulfide as acceptor"/>
    <property type="evidence" value="ECO:0007669"/>
    <property type="project" value="UniProtKB-EC"/>
</dbReference>
<name>A0A376RFU6_ECOLX</name>
<comment type="similarity">
    <text evidence="1">Belongs to the ribonucleoside diphosphate reductase large chain family.</text>
</comment>